<dbReference type="FunFam" id="3.40.50.150:FF:000331">
    <property type="entry name" value="Macrocin O-methyltransferase"/>
    <property type="match status" value="1"/>
</dbReference>
<gene>
    <name evidence="7" type="ORF">J2Z48_001695</name>
</gene>
<keyword evidence="8" id="KW-1185">Reference proteome</keyword>
<comment type="caution">
    <text evidence="7">The sequence shown here is derived from an EMBL/GenBank/DDBJ whole genome shotgun (WGS) entry which is preliminary data.</text>
</comment>
<reference evidence="7 8" key="1">
    <citation type="submission" date="2023-07" db="EMBL/GenBank/DDBJ databases">
        <title>Genomic Encyclopedia of Type Strains, Phase IV (KMG-IV): sequencing the most valuable type-strain genomes for metagenomic binning, comparative biology and taxonomic classification.</title>
        <authorList>
            <person name="Goeker M."/>
        </authorList>
    </citation>
    <scope>NUCLEOTIDE SEQUENCE [LARGE SCALE GENOMIC DNA]</scope>
    <source>
        <strain evidence="7 8">DSM 46876</strain>
    </source>
</reference>
<dbReference type="PANTHER" id="PTHR40036">
    <property type="entry name" value="MACROCIN O-METHYLTRANSFERASE"/>
    <property type="match status" value="1"/>
</dbReference>
<dbReference type="InterPro" id="IPR029063">
    <property type="entry name" value="SAM-dependent_MTases_sf"/>
</dbReference>
<organism evidence="7 8">
    <name type="scientific">Croceifilum oryzae</name>
    <dbReference type="NCBI Taxonomy" id="1553429"/>
    <lineage>
        <taxon>Bacteria</taxon>
        <taxon>Bacillati</taxon>
        <taxon>Bacillota</taxon>
        <taxon>Bacilli</taxon>
        <taxon>Bacillales</taxon>
        <taxon>Thermoactinomycetaceae</taxon>
        <taxon>Croceifilum</taxon>
    </lineage>
</organism>
<evidence type="ECO:0000256" key="2">
    <source>
        <dbReference type="ARBA" id="ARBA00022679"/>
    </source>
</evidence>
<evidence type="ECO:0000256" key="4">
    <source>
        <dbReference type="ARBA" id="ARBA00022723"/>
    </source>
</evidence>
<dbReference type="Proteomes" id="UP001238450">
    <property type="component" value="Unassembled WGS sequence"/>
</dbReference>
<accession>A0AAJ1WQG2</accession>
<dbReference type="Gene3D" id="3.40.50.150">
    <property type="entry name" value="Vaccinia Virus protein VP39"/>
    <property type="match status" value="1"/>
</dbReference>
<dbReference type="AlphaFoldDB" id="A0AAJ1WQG2"/>
<dbReference type="InterPro" id="IPR008884">
    <property type="entry name" value="TylF_MeTrfase"/>
</dbReference>
<sequence>MSIGDTELSKEAIRNLYLELLKKTILFEIWLEQEARYHHPENLVFAPTQANRTLGIEWPPIAHSMIGRMRMDNLHQCMASVVKENIEGDFIETGVWRGGSCIFMSGFLKAHGIKSRKVWVADSFEGLPPPDPNYPVDKNTNAHLLNYLKVSLEEVQDNFRKYDLLNDQVTFLKGWFKDTLPTAPIEKIAIARLDGDLYASTWDALTSLYDKISIGGYLIIDDYSLHYCKQAVHDFRNQFHIEEAIQNIDGSGCFWKKLKERQVK</sequence>
<dbReference type="GO" id="GO:0017000">
    <property type="term" value="P:antibiotic biosynthetic process"/>
    <property type="evidence" value="ECO:0007669"/>
    <property type="project" value="UniProtKB-ARBA"/>
</dbReference>
<dbReference type="PANTHER" id="PTHR40036:SF1">
    <property type="entry name" value="MACROCIN O-METHYLTRANSFERASE"/>
    <property type="match status" value="1"/>
</dbReference>
<keyword evidence="4" id="KW-0479">Metal-binding</keyword>
<keyword evidence="2 7" id="KW-0808">Transferase</keyword>
<evidence type="ECO:0000256" key="5">
    <source>
        <dbReference type="ARBA" id="ARBA00022842"/>
    </source>
</evidence>
<evidence type="ECO:0000256" key="6">
    <source>
        <dbReference type="ARBA" id="ARBA00060900"/>
    </source>
</evidence>
<dbReference type="GO" id="GO:0046872">
    <property type="term" value="F:metal ion binding"/>
    <property type="evidence" value="ECO:0007669"/>
    <property type="project" value="UniProtKB-KW"/>
</dbReference>
<proteinExistence type="inferred from homology"/>
<keyword evidence="1 7" id="KW-0489">Methyltransferase</keyword>
<dbReference type="EMBL" id="JAUSUV010000006">
    <property type="protein sequence ID" value="MDQ0417522.1"/>
    <property type="molecule type" value="Genomic_DNA"/>
</dbReference>
<protein>
    <submittedName>
        <fullName evidence="7">O-methyltransferase</fullName>
        <ecNumber evidence="7">2.1.1.-</ecNumber>
    </submittedName>
</protein>
<dbReference type="EC" id="2.1.1.-" evidence="7"/>
<dbReference type="GO" id="GO:0008168">
    <property type="term" value="F:methyltransferase activity"/>
    <property type="evidence" value="ECO:0007669"/>
    <property type="project" value="UniProtKB-KW"/>
</dbReference>
<evidence type="ECO:0000313" key="7">
    <source>
        <dbReference type="EMBL" id="MDQ0417522.1"/>
    </source>
</evidence>
<evidence type="ECO:0000256" key="1">
    <source>
        <dbReference type="ARBA" id="ARBA00022603"/>
    </source>
</evidence>
<dbReference type="GO" id="GO:0032259">
    <property type="term" value="P:methylation"/>
    <property type="evidence" value="ECO:0007669"/>
    <property type="project" value="UniProtKB-KW"/>
</dbReference>
<name>A0AAJ1WQG2_9BACL</name>
<dbReference type="Pfam" id="PF05711">
    <property type="entry name" value="TylF"/>
    <property type="match status" value="1"/>
</dbReference>
<keyword evidence="3" id="KW-0949">S-adenosyl-L-methionine</keyword>
<keyword evidence="5" id="KW-0460">Magnesium</keyword>
<dbReference type="SUPFAM" id="SSF53335">
    <property type="entry name" value="S-adenosyl-L-methionine-dependent methyltransferases"/>
    <property type="match status" value="1"/>
</dbReference>
<evidence type="ECO:0000256" key="3">
    <source>
        <dbReference type="ARBA" id="ARBA00022691"/>
    </source>
</evidence>
<comment type="similarity">
    <text evidence="6">Belongs to the methyltransferase TylF/MycF family.</text>
</comment>
<evidence type="ECO:0000313" key="8">
    <source>
        <dbReference type="Proteomes" id="UP001238450"/>
    </source>
</evidence>